<dbReference type="KEGG" id="wch:wcw_1952"/>
<sequence>MSFTDNQKWHLDRIIMEWWDAESRDEKRSIELECYKEFKKMDFDGTFVDYLRSNNAKALADEMEHFLDIYGRVPHTHEKHKVA</sequence>
<evidence type="ECO:0000313" key="1">
    <source>
        <dbReference type="EMBL" id="ADI39285.1"/>
    </source>
</evidence>
<dbReference type="EMBL" id="CP001928">
    <property type="protein sequence ID" value="ADI39285.1"/>
    <property type="molecule type" value="Genomic_DNA"/>
</dbReference>
<dbReference type="STRING" id="716544.wcw_1952"/>
<dbReference type="RefSeq" id="WP_013182978.1">
    <property type="nucleotide sequence ID" value="NC_014225.1"/>
</dbReference>
<accession>D6YT90</accession>
<dbReference type="AlphaFoldDB" id="D6YT90"/>
<protein>
    <submittedName>
        <fullName evidence="1">Uncharacterized protein</fullName>
    </submittedName>
</protein>
<dbReference type="Proteomes" id="UP000001505">
    <property type="component" value="Chromosome"/>
</dbReference>
<gene>
    <name evidence="1" type="ordered locus">wcw_1952</name>
</gene>
<reference evidence="1 2" key="1">
    <citation type="journal article" date="2010" name="PLoS ONE">
        <title>The Waddlia genome: a window into chlamydial biology.</title>
        <authorList>
            <person name="Bertelli C."/>
            <person name="Collyn F."/>
            <person name="Croxatto A."/>
            <person name="Ruckert C."/>
            <person name="Polkinghorne A."/>
            <person name="Kebbi-Beghdadi C."/>
            <person name="Goesmann A."/>
            <person name="Vaughan L."/>
            <person name="Greub G."/>
        </authorList>
    </citation>
    <scope>NUCLEOTIDE SEQUENCE [LARGE SCALE GENOMIC DNA]</scope>
    <source>
        <strain evidence="2">ATCC VR-1470 / WSU 86-1044</strain>
    </source>
</reference>
<name>D6YT90_WADCW</name>
<organism evidence="1 2">
    <name type="scientific">Waddlia chondrophila (strain ATCC VR-1470 / WSU 86-1044)</name>
    <dbReference type="NCBI Taxonomy" id="716544"/>
    <lineage>
        <taxon>Bacteria</taxon>
        <taxon>Pseudomonadati</taxon>
        <taxon>Chlamydiota</taxon>
        <taxon>Chlamydiia</taxon>
        <taxon>Parachlamydiales</taxon>
        <taxon>Waddliaceae</taxon>
        <taxon>Waddlia</taxon>
    </lineage>
</organism>
<evidence type="ECO:0000313" key="2">
    <source>
        <dbReference type="Proteomes" id="UP000001505"/>
    </source>
</evidence>
<proteinExistence type="predicted"/>
<dbReference type="HOGENOM" id="CLU_2541705_0_0_0"/>
<keyword evidence="2" id="KW-1185">Reference proteome</keyword>